<dbReference type="AlphaFoldDB" id="C8PHE2"/>
<dbReference type="EMBL" id="ACYG01000024">
    <property type="protein sequence ID" value="EEV17556.1"/>
    <property type="molecule type" value="Genomic_DNA"/>
</dbReference>
<keyword evidence="2" id="KW-1185">Reference proteome</keyword>
<accession>C8PHE2</accession>
<evidence type="ECO:0000313" key="2">
    <source>
        <dbReference type="Proteomes" id="UP000005709"/>
    </source>
</evidence>
<organism evidence="1 2">
    <name type="scientific">Campylobacter gracilis RM3268</name>
    <dbReference type="NCBI Taxonomy" id="553220"/>
    <lineage>
        <taxon>Bacteria</taxon>
        <taxon>Pseudomonadati</taxon>
        <taxon>Campylobacterota</taxon>
        <taxon>Epsilonproteobacteria</taxon>
        <taxon>Campylobacterales</taxon>
        <taxon>Campylobacteraceae</taxon>
        <taxon>Campylobacter</taxon>
    </lineage>
</organism>
<proteinExistence type="predicted"/>
<sequence length="42" mass="5192">MHKIYYVNWRSQILKLSSRIYCNLGILQHRKQQKRIILKFSS</sequence>
<protein>
    <submittedName>
        <fullName evidence="1">Uncharacterized protein</fullName>
    </submittedName>
</protein>
<evidence type="ECO:0000313" key="1">
    <source>
        <dbReference type="EMBL" id="EEV17556.1"/>
    </source>
</evidence>
<gene>
    <name evidence="1" type="ORF">CAMGR0001_0387</name>
</gene>
<comment type="caution">
    <text evidence="1">The sequence shown here is derived from an EMBL/GenBank/DDBJ whole genome shotgun (WGS) entry which is preliminary data.</text>
</comment>
<name>C8PHE2_9BACT</name>
<dbReference type="Proteomes" id="UP000005709">
    <property type="component" value="Unassembled WGS sequence"/>
</dbReference>
<reference evidence="1 2" key="1">
    <citation type="submission" date="2009-07" db="EMBL/GenBank/DDBJ databases">
        <authorList>
            <person name="Madupu R."/>
            <person name="Sebastian Y."/>
            <person name="Durkin A.S."/>
            <person name="Torralba M."/>
            <person name="Methe B."/>
            <person name="Sutton G.G."/>
            <person name="Strausberg R.L."/>
            <person name="Nelson K.E."/>
        </authorList>
    </citation>
    <scope>NUCLEOTIDE SEQUENCE [LARGE SCALE GENOMIC DNA]</scope>
    <source>
        <strain evidence="1 2">RM3268</strain>
    </source>
</reference>